<gene>
    <name evidence="2" type="ORF">ISP14_04425</name>
</gene>
<reference evidence="2 3" key="1">
    <citation type="submission" date="2020-10" db="EMBL/GenBank/DDBJ databases">
        <title>Phylogeny of dyella-like bacteria.</title>
        <authorList>
            <person name="Fu J."/>
        </authorList>
    </citation>
    <scope>NUCLEOTIDE SEQUENCE [LARGE SCALE GENOMIC DNA]</scope>
    <source>
        <strain evidence="2 3">DKC-1</strain>
    </source>
</reference>
<dbReference type="Gene3D" id="3.40.50.1820">
    <property type="entry name" value="alpha/beta hydrolase"/>
    <property type="match status" value="1"/>
</dbReference>
<sequence>MIALPLKRQMRPCEKRKQKRPERTYYSRGCTMRRGRIPTWFLLLALLAAFALVGVWVAGSYLVSPVRSLIGAPPPDIPVQAVTFPDATGEPIHGWFVTGTKGRGAVLLLHGVRADRRAMIHRARFLHAAGYAVLLIDFQAAGESPGKAITFGYREAEDVKASLRYIHQRLPGEHVGIIGTSMGGAATILAAPGVDADAVVLEQVYPTIQQATEDRLAIHLGPMGPWLAPVLLMTLHAHLGIYPDQLRPIDHIGHLSMPKLLIVGDHDRDTTISESYAMFHAAKGPKELWVVHGAAHVDLYGYAKTDYQLRVLGFFDTWLRGGNRAVGQQAKRLLPTGTDELAGRVTCDTWGNVTAARSTTAPPGC</sequence>
<evidence type="ECO:0000259" key="1">
    <source>
        <dbReference type="Pfam" id="PF12146"/>
    </source>
</evidence>
<name>A0ABW8KFQ3_9GAMM</name>
<dbReference type="RefSeq" id="WP_404536566.1">
    <property type="nucleotide sequence ID" value="NZ_JADIKL010000002.1"/>
</dbReference>
<dbReference type="EMBL" id="JADIKL010000002">
    <property type="protein sequence ID" value="MFK2930032.1"/>
    <property type="molecule type" value="Genomic_DNA"/>
</dbReference>
<organism evidence="2 3">
    <name type="scientific">Dyella agri</name>
    <dbReference type="NCBI Taxonomy" id="1926869"/>
    <lineage>
        <taxon>Bacteria</taxon>
        <taxon>Pseudomonadati</taxon>
        <taxon>Pseudomonadota</taxon>
        <taxon>Gammaproteobacteria</taxon>
        <taxon>Lysobacterales</taxon>
        <taxon>Rhodanobacteraceae</taxon>
        <taxon>Dyella</taxon>
    </lineage>
</organism>
<accession>A0ABW8KFQ3</accession>
<comment type="caution">
    <text evidence="2">The sequence shown here is derived from an EMBL/GenBank/DDBJ whole genome shotgun (WGS) entry which is preliminary data.</text>
</comment>
<proteinExistence type="predicted"/>
<dbReference type="InterPro" id="IPR052920">
    <property type="entry name" value="DNA-binding_regulatory"/>
</dbReference>
<dbReference type="GO" id="GO:0016787">
    <property type="term" value="F:hydrolase activity"/>
    <property type="evidence" value="ECO:0007669"/>
    <property type="project" value="UniProtKB-KW"/>
</dbReference>
<dbReference type="SUPFAM" id="SSF53474">
    <property type="entry name" value="alpha/beta-Hydrolases"/>
    <property type="match status" value="1"/>
</dbReference>
<evidence type="ECO:0000313" key="2">
    <source>
        <dbReference type="EMBL" id="MFK2930032.1"/>
    </source>
</evidence>
<dbReference type="InterPro" id="IPR029058">
    <property type="entry name" value="AB_hydrolase_fold"/>
</dbReference>
<evidence type="ECO:0000313" key="3">
    <source>
        <dbReference type="Proteomes" id="UP001620397"/>
    </source>
</evidence>
<dbReference type="PANTHER" id="PTHR43358:SF4">
    <property type="entry name" value="ALPHA_BETA HYDROLASE FOLD-1 DOMAIN-CONTAINING PROTEIN"/>
    <property type="match status" value="1"/>
</dbReference>
<protein>
    <submittedName>
        <fullName evidence="2">Alpha/beta hydrolase</fullName>
    </submittedName>
</protein>
<keyword evidence="3" id="KW-1185">Reference proteome</keyword>
<feature type="domain" description="Serine aminopeptidase S33" evidence="1">
    <location>
        <begin position="102"/>
        <end position="194"/>
    </location>
</feature>
<dbReference type="Proteomes" id="UP001620397">
    <property type="component" value="Unassembled WGS sequence"/>
</dbReference>
<dbReference type="PANTHER" id="PTHR43358">
    <property type="entry name" value="ALPHA/BETA-HYDROLASE"/>
    <property type="match status" value="1"/>
</dbReference>
<dbReference type="InterPro" id="IPR022742">
    <property type="entry name" value="Hydrolase_4"/>
</dbReference>
<keyword evidence="2" id="KW-0378">Hydrolase</keyword>
<dbReference type="Pfam" id="PF12146">
    <property type="entry name" value="Hydrolase_4"/>
    <property type="match status" value="1"/>
</dbReference>